<protein>
    <submittedName>
        <fullName evidence="2">Uncharacterized protein</fullName>
    </submittedName>
</protein>
<comment type="caution">
    <text evidence="2">The sequence shown here is derived from an EMBL/GenBank/DDBJ whole genome shotgun (WGS) entry which is preliminary data.</text>
</comment>
<name>A0A5J4VSV6_9EUKA</name>
<organism evidence="2 3">
    <name type="scientific">Streblomastix strix</name>
    <dbReference type="NCBI Taxonomy" id="222440"/>
    <lineage>
        <taxon>Eukaryota</taxon>
        <taxon>Metamonada</taxon>
        <taxon>Preaxostyla</taxon>
        <taxon>Oxymonadida</taxon>
        <taxon>Streblomastigidae</taxon>
        <taxon>Streblomastix</taxon>
    </lineage>
</organism>
<evidence type="ECO:0000256" key="1">
    <source>
        <dbReference type="SAM" id="Phobius"/>
    </source>
</evidence>
<evidence type="ECO:0000313" key="3">
    <source>
        <dbReference type="Proteomes" id="UP000324800"/>
    </source>
</evidence>
<keyword evidence="1" id="KW-0472">Membrane</keyword>
<dbReference type="AlphaFoldDB" id="A0A5J4VSV6"/>
<sequence>MSAIVGNIGVVTEFKVCDIRYNWSGGRCHKPIIQGTADLINVVHFGRKGIQTGLPDSDSEGGAPFTLAWGAIDPPNPLPRGPSPLLTPPVHDSNLGQVDSDSQFTGRKASELRQDGLGQIIKLVGEASPLLKSISDKAIKSFTCQLWLAATSTFFYACWADLVMFFQFFARTVVFPLIEKIKTNCYIFRTKRRERGVSNLDTRLGQWGDQSY</sequence>
<keyword evidence="1" id="KW-1133">Transmembrane helix</keyword>
<proteinExistence type="predicted"/>
<dbReference type="Proteomes" id="UP000324800">
    <property type="component" value="Unassembled WGS sequence"/>
</dbReference>
<reference evidence="2 3" key="1">
    <citation type="submission" date="2019-03" db="EMBL/GenBank/DDBJ databases">
        <title>Single cell metagenomics reveals metabolic interactions within the superorganism composed of flagellate Streblomastix strix and complex community of Bacteroidetes bacteria on its surface.</title>
        <authorList>
            <person name="Treitli S.C."/>
            <person name="Kolisko M."/>
            <person name="Husnik F."/>
            <person name="Keeling P."/>
            <person name="Hampl V."/>
        </authorList>
    </citation>
    <scope>NUCLEOTIDE SEQUENCE [LARGE SCALE GENOMIC DNA]</scope>
    <source>
        <strain evidence="2">ST1C</strain>
    </source>
</reference>
<evidence type="ECO:0000313" key="2">
    <source>
        <dbReference type="EMBL" id="KAA6385667.1"/>
    </source>
</evidence>
<feature type="transmembrane region" description="Helical" evidence="1">
    <location>
        <begin position="146"/>
        <end position="170"/>
    </location>
</feature>
<dbReference type="EMBL" id="SNRW01005160">
    <property type="protein sequence ID" value="KAA6385667.1"/>
    <property type="molecule type" value="Genomic_DNA"/>
</dbReference>
<accession>A0A5J4VSV6</accession>
<keyword evidence="1" id="KW-0812">Transmembrane</keyword>
<gene>
    <name evidence="2" type="ORF">EZS28_018805</name>
</gene>